<reference evidence="6 7" key="1">
    <citation type="submission" date="2018-07" db="EMBL/GenBank/DDBJ databases">
        <title>Marsedoiliclastica nanhaica gen. nov. sp. nov., a novel marine hydrocarbonoclastic bacterium isolated from an in-situ enriched hydrocarbon-degrading consortium in deep-sea sediment.</title>
        <authorList>
            <person name="Dong C."/>
            <person name="Ma T."/>
            <person name="Liu R."/>
            <person name="Shao Z."/>
        </authorList>
    </citation>
    <scope>NUCLEOTIDE SEQUENCE [LARGE SCALE GENOMIC DNA]</scope>
    <source>
        <strain evidence="7">soil36-7</strain>
    </source>
</reference>
<dbReference type="AlphaFoldDB" id="A0A4P7XIP4"/>
<protein>
    <submittedName>
        <fullName evidence="6">Response regulator</fullName>
    </submittedName>
</protein>
<organism evidence="6 7">
    <name type="scientific">Hydrocarboniclastica marina</name>
    <dbReference type="NCBI Taxonomy" id="2259620"/>
    <lineage>
        <taxon>Bacteria</taxon>
        <taxon>Pseudomonadati</taxon>
        <taxon>Pseudomonadota</taxon>
        <taxon>Gammaproteobacteria</taxon>
        <taxon>Alteromonadales</taxon>
        <taxon>Alteromonadaceae</taxon>
        <taxon>Hydrocarboniclastica</taxon>
    </lineage>
</organism>
<dbReference type="InterPro" id="IPR050595">
    <property type="entry name" value="Bact_response_regulator"/>
</dbReference>
<feature type="modified residue" description="4-aspartylphosphate" evidence="2">
    <location>
        <position position="56"/>
    </location>
</feature>
<feature type="coiled-coil region" evidence="3">
    <location>
        <begin position="158"/>
        <end position="199"/>
    </location>
</feature>
<evidence type="ECO:0000256" key="1">
    <source>
        <dbReference type="ARBA" id="ARBA00022553"/>
    </source>
</evidence>
<dbReference type="Proteomes" id="UP000298049">
    <property type="component" value="Chromosome"/>
</dbReference>
<accession>A0A4P7XIP4</accession>
<name>A0A4P7XIP4_9ALTE</name>
<evidence type="ECO:0000256" key="4">
    <source>
        <dbReference type="SAM" id="Phobius"/>
    </source>
</evidence>
<dbReference type="RefSeq" id="WP_136549124.1">
    <property type="nucleotide sequence ID" value="NZ_CP031093.1"/>
</dbReference>
<keyword evidence="4" id="KW-0472">Membrane</keyword>
<keyword evidence="4" id="KW-0812">Transmembrane</keyword>
<keyword evidence="4" id="KW-1133">Transmembrane helix</keyword>
<keyword evidence="1 2" id="KW-0597">Phosphoprotein</keyword>
<evidence type="ECO:0000313" key="7">
    <source>
        <dbReference type="Proteomes" id="UP000298049"/>
    </source>
</evidence>
<dbReference type="OrthoDB" id="236568at2"/>
<dbReference type="PANTHER" id="PTHR44591:SF3">
    <property type="entry name" value="RESPONSE REGULATORY DOMAIN-CONTAINING PROTEIN"/>
    <property type="match status" value="1"/>
</dbReference>
<feature type="domain" description="Response regulatory" evidence="5">
    <location>
        <begin position="5"/>
        <end position="123"/>
    </location>
</feature>
<evidence type="ECO:0000259" key="5">
    <source>
        <dbReference type="PROSITE" id="PS50110"/>
    </source>
</evidence>
<dbReference type="Gene3D" id="3.40.50.2300">
    <property type="match status" value="1"/>
</dbReference>
<proteinExistence type="predicted"/>
<dbReference type="InterPro" id="IPR001789">
    <property type="entry name" value="Sig_transdc_resp-reg_receiver"/>
</dbReference>
<gene>
    <name evidence="6" type="ORF">soil367_10895</name>
</gene>
<dbReference type="KEGG" id="hmi:soil367_10895"/>
<dbReference type="PANTHER" id="PTHR44591">
    <property type="entry name" value="STRESS RESPONSE REGULATOR PROTEIN 1"/>
    <property type="match status" value="1"/>
</dbReference>
<feature type="transmembrane region" description="Helical" evidence="4">
    <location>
        <begin position="205"/>
        <end position="223"/>
    </location>
</feature>
<dbReference type="Pfam" id="PF00072">
    <property type="entry name" value="Response_reg"/>
    <property type="match status" value="1"/>
</dbReference>
<keyword evidence="3" id="KW-0175">Coiled coil</keyword>
<evidence type="ECO:0000256" key="2">
    <source>
        <dbReference type="PROSITE-ProRule" id="PRU00169"/>
    </source>
</evidence>
<evidence type="ECO:0000313" key="6">
    <source>
        <dbReference type="EMBL" id="QCF26404.1"/>
    </source>
</evidence>
<dbReference type="SMART" id="SM00448">
    <property type="entry name" value="REC"/>
    <property type="match status" value="1"/>
</dbReference>
<dbReference type="InterPro" id="IPR011006">
    <property type="entry name" value="CheY-like_superfamily"/>
</dbReference>
<evidence type="ECO:0000256" key="3">
    <source>
        <dbReference type="SAM" id="Coils"/>
    </source>
</evidence>
<sequence length="255" mass="28246">MARGLALIVDDSSTARIILSRVLGKIDIVSTGYATAEQALQQLQQGLERPDVIFLDHLLPGMDGFQALRELKRLPVTRDIPVFMYTSQGADRYVEEARALGAAGVIGKQIDRDQLYNRLAGILARQYSDVEAPTQSFPTVELDSETAPRPPAEQGRQLRRLTGRLSTLEIAYEEANDELRHFRQELAALSVENSHLQRQQRRGKWVSGFLIFGVLALGFMQVVQFTAIEGALLGIQAQFRDIEAVVSALVDLNGS</sequence>
<dbReference type="EMBL" id="CP031093">
    <property type="protein sequence ID" value="QCF26404.1"/>
    <property type="molecule type" value="Genomic_DNA"/>
</dbReference>
<dbReference type="SUPFAM" id="SSF52172">
    <property type="entry name" value="CheY-like"/>
    <property type="match status" value="1"/>
</dbReference>
<keyword evidence="7" id="KW-1185">Reference proteome</keyword>
<dbReference type="GO" id="GO:0000160">
    <property type="term" value="P:phosphorelay signal transduction system"/>
    <property type="evidence" value="ECO:0007669"/>
    <property type="project" value="InterPro"/>
</dbReference>
<dbReference type="PROSITE" id="PS50110">
    <property type="entry name" value="RESPONSE_REGULATORY"/>
    <property type="match status" value="1"/>
</dbReference>